<organism evidence="2 3">
    <name type="scientific">Dermatophagoides pteronyssinus</name>
    <name type="common">European house dust mite</name>
    <dbReference type="NCBI Taxonomy" id="6956"/>
    <lineage>
        <taxon>Eukaryota</taxon>
        <taxon>Metazoa</taxon>
        <taxon>Ecdysozoa</taxon>
        <taxon>Arthropoda</taxon>
        <taxon>Chelicerata</taxon>
        <taxon>Arachnida</taxon>
        <taxon>Acari</taxon>
        <taxon>Acariformes</taxon>
        <taxon>Sarcoptiformes</taxon>
        <taxon>Astigmata</taxon>
        <taxon>Psoroptidia</taxon>
        <taxon>Analgoidea</taxon>
        <taxon>Pyroglyphidae</taxon>
        <taxon>Dermatophagoidinae</taxon>
        <taxon>Dermatophagoides</taxon>
    </lineage>
</organism>
<feature type="signal peptide" evidence="1">
    <location>
        <begin position="1"/>
        <end position="24"/>
    </location>
</feature>
<comment type="caution">
    <text evidence="2">The sequence shown here is derived from an EMBL/GenBank/DDBJ whole genome shotgun (WGS) entry which is preliminary data.</text>
</comment>
<reference evidence="2 3" key="2">
    <citation type="journal article" date="2022" name="Mol. Biol. Evol.">
        <title>Comparative Genomics Reveals Insights into the Divergent Evolution of Astigmatic Mites and Household Pest Adaptations.</title>
        <authorList>
            <person name="Xiong Q."/>
            <person name="Wan A.T."/>
            <person name="Liu X."/>
            <person name="Fung C.S."/>
            <person name="Xiao X."/>
            <person name="Malainual N."/>
            <person name="Hou J."/>
            <person name="Wang L."/>
            <person name="Wang M."/>
            <person name="Yang K.Y."/>
            <person name="Cui Y."/>
            <person name="Leung E.L."/>
            <person name="Nong W."/>
            <person name="Shin S.K."/>
            <person name="Au S.W."/>
            <person name="Jeong K.Y."/>
            <person name="Chew F.T."/>
            <person name="Hui J.H."/>
            <person name="Leung T.F."/>
            <person name="Tungtrongchitr A."/>
            <person name="Zhong N."/>
            <person name="Liu Z."/>
            <person name="Tsui S.K."/>
        </authorList>
    </citation>
    <scope>NUCLEOTIDE SEQUENCE [LARGE SCALE GENOMIC DNA]</scope>
    <source>
        <strain evidence="2">Derp</strain>
    </source>
</reference>
<keyword evidence="1" id="KW-0732">Signal</keyword>
<sequence length="71" mass="8571">MFVQRTLLIIWTILLLTIQTMVWTMGEEKFLKGLIIGLLFAQNKRQDSSYSSSYHMPAYSPPYYPYRYHYR</sequence>
<gene>
    <name evidence="2" type="ORF">DERP_015377</name>
</gene>
<dbReference type="EMBL" id="NJHN03000127">
    <property type="protein sequence ID" value="KAH9412889.1"/>
    <property type="molecule type" value="Genomic_DNA"/>
</dbReference>
<name>A0ABQ8IRE4_DERPT</name>
<dbReference type="Proteomes" id="UP000887458">
    <property type="component" value="Unassembled WGS sequence"/>
</dbReference>
<feature type="chain" id="PRO_5046340120" evidence="1">
    <location>
        <begin position="25"/>
        <end position="71"/>
    </location>
</feature>
<keyword evidence="3" id="KW-1185">Reference proteome</keyword>
<evidence type="ECO:0000256" key="1">
    <source>
        <dbReference type="SAM" id="SignalP"/>
    </source>
</evidence>
<protein>
    <submittedName>
        <fullName evidence="2">Uncharacterized protein</fullName>
    </submittedName>
</protein>
<proteinExistence type="predicted"/>
<accession>A0ABQ8IRE4</accession>
<evidence type="ECO:0000313" key="2">
    <source>
        <dbReference type="EMBL" id="KAH9412889.1"/>
    </source>
</evidence>
<evidence type="ECO:0000313" key="3">
    <source>
        <dbReference type="Proteomes" id="UP000887458"/>
    </source>
</evidence>
<reference evidence="2 3" key="1">
    <citation type="journal article" date="2018" name="J. Allergy Clin. Immunol.">
        <title>High-quality assembly of Dermatophagoides pteronyssinus genome and transcriptome reveals a wide range of novel allergens.</title>
        <authorList>
            <person name="Liu X.Y."/>
            <person name="Yang K.Y."/>
            <person name="Wang M.Q."/>
            <person name="Kwok J.S."/>
            <person name="Zeng X."/>
            <person name="Yang Z."/>
            <person name="Xiao X.J."/>
            <person name="Lau C.P."/>
            <person name="Li Y."/>
            <person name="Huang Z.M."/>
            <person name="Ba J.G."/>
            <person name="Yim A.K."/>
            <person name="Ouyang C.Y."/>
            <person name="Ngai S.M."/>
            <person name="Chan T.F."/>
            <person name="Leung E.L."/>
            <person name="Liu L."/>
            <person name="Liu Z.G."/>
            <person name="Tsui S.K."/>
        </authorList>
    </citation>
    <scope>NUCLEOTIDE SEQUENCE [LARGE SCALE GENOMIC DNA]</scope>
    <source>
        <strain evidence="2">Derp</strain>
    </source>
</reference>